<evidence type="ECO:0000313" key="9">
    <source>
        <dbReference type="Proteomes" id="UP000432015"/>
    </source>
</evidence>
<keyword evidence="9" id="KW-1185">Reference proteome</keyword>
<dbReference type="RefSeq" id="WP_156216704.1">
    <property type="nucleotide sequence ID" value="NZ_WOFH01000004.1"/>
</dbReference>
<evidence type="ECO:0000256" key="5">
    <source>
        <dbReference type="PROSITE-ProRule" id="PRU00169"/>
    </source>
</evidence>
<dbReference type="Pfam" id="PF00196">
    <property type="entry name" value="GerE"/>
    <property type="match status" value="1"/>
</dbReference>
<dbReference type="GO" id="GO:0000160">
    <property type="term" value="P:phosphorelay signal transduction system"/>
    <property type="evidence" value="ECO:0007669"/>
    <property type="project" value="InterPro"/>
</dbReference>
<dbReference type="GO" id="GO:0006355">
    <property type="term" value="P:regulation of DNA-templated transcription"/>
    <property type="evidence" value="ECO:0007669"/>
    <property type="project" value="InterPro"/>
</dbReference>
<dbReference type="CDD" id="cd06170">
    <property type="entry name" value="LuxR_C_like"/>
    <property type="match status" value="1"/>
</dbReference>
<sequence>MTGAEDSRPVRIVVADDQEVVRAGFGALLGTQPDLVVAGTAADGAAAVAACREHRPDVVLMDVRMPVMDGIEATRRITAAADAPRVLMLTTFDLDEHVYDALVAGASGFLLKDVTTERLFDAVRVVAAGEALLAPAVTRRLIGEFARLRPRPPSAALDALTPRETEVLRLVAEGLTNAEIAARLVVGEETVKTHVSRVLRKLGLRDRVQAVVAAYETGLVLPRLGGR</sequence>
<evidence type="ECO:0000259" key="6">
    <source>
        <dbReference type="PROSITE" id="PS50043"/>
    </source>
</evidence>
<feature type="domain" description="HTH luxR-type" evidence="6">
    <location>
        <begin position="153"/>
        <end position="218"/>
    </location>
</feature>
<comment type="caution">
    <text evidence="8">The sequence shown here is derived from an EMBL/GenBank/DDBJ whole genome shotgun (WGS) entry which is preliminary data.</text>
</comment>
<proteinExistence type="predicted"/>
<dbReference type="PROSITE" id="PS00622">
    <property type="entry name" value="HTH_LUXR_1"/>
    <property type="match status" value="1"/>
</dbReference>
<dbReference type="InterPro" id="IPR000792">
    <property type="entry name" value="Tscrpt_reg_LuxR_C"/>
</dbReference>
<dbReference type="SMART" id="SM00421">
    <property type="entry name" value="HTH_LUXR"/>
    <property type="match status" value="1"/>
</dbReference>
<dbReference type="InterPro" id="IPR058245">
    <property type="entry name" value="NreC/VraR/RcsB-like_REC"/>
</dbReference>
<dbReference type="GO" id="GO:0003677">
    <property type="term" value="F:DNA binding"/>
    <property type="evidence" value="ECO:0007669"/>
    <property type="project" value="UniProtKB-KW"/>
</dbReference>
<dbReference type="PANTHER" id="PTHR43214">
    <property type="entry name" value="TWO-COMPONENT RESPONSE REGULATOR"/>
    <property type="match status" value="1"/>
</dbReference>
<dbReference type="SMART" id="SM00448">
    <property type="entry name" value="REC"/>
    <property type="match status" value="1"/>
</dbReference>
<dbReference type="PROSITE" id="PS50043">
    <property type="entry name" value="HTH_LUXR_2"/>
    <property type="match status" value="1"/>
</dbReference>
<dbReference type="InterPro" id="IPR039420">
    <property type="entry name" value="WalR-like"/>
</dbReference>
<dbReference type="InterPro" id="IPR016032">
    <property type="entry name" value="Sig_transdc_resp-reg_C-effctor"/>
</dbReference>
<dbReference type="SUPFAM" id="SSF46894">
    <property type="entry name" value="C-terminal effector domain of the bipartite response regulators"/>
    <property type="match status" value="1"/>
</dbReference>
<protein>
    <submittedName>
        <fullName evidence="8">Response regulator</fullName>
    </submittedName>
</protein>
<dbReference type="PROSITE" id="PS50110">
    <property type="entry name" value="RESPONSE_REGULATORY"/>
    <property type="match status" value="1"/>
</dbReference>
<feature type="modified residue" description="4-aspartylphosphate" evidence="5">
    <location>
        <position position="62"/>
    </location>
</feature>
<organism evidence="8 9">
    <name type="scientific">Actinomadura litoris</name>
    <dbReference type="NCBI Taxonomy" id="2678616"/>
    <lineage>
        <taxon>Bacteria</taxon>
        <taxon>Bacillati</taxon>
        <taxon>Actinomycetota</taxon>
        <taxon>Actinomycetes</taxon>
        <taxon>Streptosporangiales</taxon>
        <taxon>Thermomonosporaceae</taxon>
        <taxon>Actinomadura</taxon>
    </lineage>
</organism>
<evidence type="ECO:0000313" key="8">
    <source>
        <dbReference type="EMBL" id="MUN37603.1"/>
    </source>
</evidence>
<keyword evidence="4" id="KW-0804">Transcription</keyword>
<dbReference type="AlphaFoldDB" id="A0A7K1KZW6"/>
<dbReference type="CDD" id="cd17535">
    <property type="entry name" value="REC_NarL-like"/>
    <property type="match status" value="1"/>
</dbReference>
<feature type="domain" description="Response regulatory" evidence="7">
    <location>
        <begin position="11"/>
        <end position="127"/>
    </location>
</feature>
<dbReference type="PANTHER" id="PTHR43214:SF24">
    <property type="entry name" value="TRANSCRIPTIONAL REGULATORY PROTEIN NARL-RELATED"/>
    <property type="match status" value="1"/>
</dbReference>
<evidence type="ECO:0000259" key="7">
    <source>
        <dbReference type="PROSITE" id="PS50110"/>
    </source>
</evidence>
<evidence type="ECO:0000256" key="1">
    <source>
        <dbReference type="ARBA" id="ARBA00022553"/>
    </source>
</evidence>
<dbReference type="Gene3D" id="3.40.50.2300">
    <property type="match status" value="1"/>
</dbReference>
<keyword evidence="1 5" id="KW-0597">Phosphoprotein</keyword>
<keyword evidence="3" id="KW-0238">DNA-binding</keyword>
<dbReference type="Pfam" id="PF00072">
    <property type="entry name" value="Response_reg"/>
    <property type="match status" value="1"/>
</dbReference>
<keyword evidence="2" id="KW-0805">Transcription regulation</keyword>
<dbReference type="InterPro" id="IPR001789">
    <property type="entry name" value="Sig_transdc_resp-reg_receiver"/>
</dbReference>
<dbReference type="PRINTS" id="PR00038">
    <property type="entry name" value="HTHLUXR"/>
</dbReference>
<dbReference type="EMBL" id="WOFH01000004">
    <property type="protein sequence ID" value="MUN37603.1"/>
    <property type="molecule type" value="Genomic_DNA"/>
</dbReference>
<name>A0A7K1KZW6_9ACTN</name>
<evidence type="ECO:0000256" key="3">
    <source>
        <dbReference type="ARBA" id="ARBA00023125"/>
    </source>
</evidence>
<evidence type="ECO:0000256" key="2">
    <source>
        <dbReference type="ARBA" id="ARBA00023015"/>
    </source>
</evidence>
<dbReference type="SUPFAM" id="SSF52172">
    <property type="entry name" value="CheY-like"/>
    <property type="match status" value="1"/>
</dbReference>
<dbReference type="InterPro" id="IPR011006">
    <property type="entry name" value="CheY-like_superfamily"/>
</dbReference>
<evidence type="ECO:0000256" key="4">
    <source>
        <dbReference type="ARBA" id="ARBA00023163"/>
    </source>
</evidence>
<accession>A0A7K1KZW6</accession>
<dbReference type="Proteomes" id="UP000432015">
    <property type="component" value="Unassembled WGS sequence"/>
</dbReference>
<reference evidence="8 9" key="1">
    <citation type="submission" date="2019-11" db="EMBL/GenBank/DDBJ databases">
        <authorList>
            <person name="Cao P."/>
        </authorList>
    </citation>
    <scope>NUCLEOTIDE SEQUENCE [LARGE SCALE GENOMIC DNA]</scope>
    <source>
        <strain evidence="8 9">NEAU-AAG5</strain>
    </source>
</reference>
<gene>
    <name evidence="8" type="ORF">GNZ18_13445</name>
</gene>